<sequence length="181" mass="19769">YMILLILTDGIISDLDDTLCAINEACDAPLSIIIVGVGNANFGAMSQLDGDNEEYSGTSGEKSSKQRRRDIVQFVAAKDYRPDQPHLLAEALLAEVPRQFMEYMKTTGTALSALAPRAHPQMVQNYPSGQVLGHTYGTYSQLNSDSPQSMPRNPLREALADPVQGVTTNVRPRGPQQNYSI</sequence>
<dbReference type="Proteomes" id="UP000738325">
    <property type="component" value="Unassembled WGS sequence"/>
</dbReference>
<dbReference type="GO" id="GO:0071277">
    <property type="term" value="P:cellular response to calcium ion"/>
    <property type="evidence" value="ECO:0007669"/>
    <property type="project" value="TreeGrafter"/>
</dbReference>
<dbReference type="PANTHER" id="PTHR10857:SF106">
    <property type="entry name" value="C2 DOMAIN-CONTAINING PROTEIN"/>
    <property type="match status" value="1"/>
</dbReference>
<dbReference type="InterPro" id="IPR045052">
    <property type="entry name" value="Copine"/>
</dbReference>
<dbReference type="GO" id="GO:0005544">
    <property type="term" value="F:calcium-dependent phospholipid binding"/>
    <property type="evidence" value="ECO:0007669"/>
    <property type="project" value="InterPro"/>
</dbReference>
<dbReference type="EMBL" id="JAAAIP010000064">
    <property type="protein sequence ID" value="KAG0327098.1"/>
    <property type="molecule type" value="Genomic_DNA"/>
</dbReference>
<feature type="domain" description="Copine C-terminal" evidence="1">
    <location>
        <begin position="1"/>
        <end position="108"/>
    </location>
</feature>
<reference evidence="2" key="1">
    <citation type="journal article" date="2020" name="Fungal Divers.">
        <title>Resolving the Mortierellaceae phylogeny through synthesis of multi-gene phylogenetics and phylogenomics.</title>
        <authorList>
            <person name="Vandepol N."/>
            <person name="Liber J."/>
            <person name="Desiro A."/>
            <person name="Na H."/>
            <person name="Kennedy M."/>
            <person name="Barry K."/>
            <person name="Grigoriev I.V."/>
            <person name="Miller A.N."/>
            <person name="O'Donnell K."/>
            <person name="Stajich J.E."/>
            <person name="Bonito G."/>
        </authorList>
    </citation>
    <scope>NUCLEOTIDE SEQUENCE</scope>
    <source>
        <strain evidence="2">REB-010B</strain>
    </source>
</reference>
<dbReference type="AlphaFoldDB" id="A0A9P6UZ12"/>
<dbReference type="GO" id="GO:0005886">
    <property type="term" value="C:plasma membrane"/>
    <property type="evidence" value="ECO:0007669"/>
    <property type="project" value="TreeGrafter"/>
</dbReference>
<evidence type="ECO:0000313" key="3">
    <source>
        <dbReference type="Proteomes" id="UP000738325"/>
    </source>
</evidence>
<comment type="caution">
    <text evidence="2">The sequence shown here is derived from an EMBL/GenBank/DDBJ whole genome shotgun (WGS) entry which is preliminary data.</text>
</comment>
<dbReference type="PANTHER" id="PTHR10857">
    <property type="entry name" value="COPINE"/>
    <property type="match status" value="1"/>
</dbReference>
<evidence type="ECO:0000313" key="2">
    <source>
        <dbReference type="EMBL" id="KAG0327098.1"/>
    </source>
</evidence>
<keyword evidence="3" id="KW-1185">Reference proteome</keyword>
<dbReference type="InterPro" id="IPR036465">
    <property type="entry name" value="vWFA_dom_sf"/>
</dbReference>
<dbReference type="InterPro" id="IPR010734">
    <property type="entry name" value="Copine_C"/>
</dbReference>
<accession>A0A9P6UZ12</accession>
<proteinExistence type="predicted"/>
<name>A0A9P6UZ12_9FUNG</name>
<dbReference type="OrthoDB" id="5855668at2759"/>
<dbReference type="Pfam" id="PF07002">
    <property type="entry name" value="Copine"/>
    <property type="match status" value="1"/>
</dbReference>
<feature type="non-terminal residue" evidence="2">
    <location>
        <position position="1"/>
    </location>
</feature>
<protein>
    <submittedName>
        <fullName evidence="2">Copine-2</fullName>
    </submittedName>
</protein>
<gene>
    <name evidence="2" type="primary">CPNE2</name>
    <name evidence="2" type="ORF">BGZ99_008313</name>
</gene>
<organism evidence="2 3">
    <name type="scientific">Dissophora globulifera</name>
    <dbReference type="NCBI Taxonomy" id="979702"/>
    <lineage>
        <taxon>Eukaryota</taxon>
        <taxon>Fungi</taxon>
        <taxon>Fungi incertae sedis</taxon>
        <taxon>Mucoromycota</taxon>
        <taxon>Mortierellomycotina</taxon>
        <taxon>Mortierellomycetes</taxon>
        <taxon>Mortierellales</taxon>
        <taxon>Mortierellaceae</taxon>
        <taxon>Dissophora</taxon>
    </lineage>
</organism>
<dbReference type="SUPFAM" id="SSF53300">
    <property type="entry name" value="vWA-like"/>
    <property type="match status" value="1"/>
</dbReference>
<evidence type="ECO:0000259" key="1">
    <source>
        <dbReference type="Pfam" id="PF07002"/>
    </source>
</evidence>